<evidence type="ECO:0000313" key="6">
    <source>
        <dbReference type="EMBL" id="AWN36372.1"/>
    </source>
</evidence>
<dbReference type="PRINTS" id="PR00207">
    <property type="entry name" value="FLAGELLIN"/>
</dbReference>
<dbReference type="PANTHER" id="PTHR42792:SF2">
    <property type="entry name" value="FLAGELLIN"/>
    <property type="match status" value="1"/>
</dbReference>
<keyword evidence="6" id="KW-0282">Flagellum</keyword>
<protein>
    <recommendedName>
        <fullName evidence="3">Flagellin</fullName>
    </recommendedName>
</protein>
<dbReference type="KEGG" id="meti:DK427_12070"/>
<keyword evidence="2 3" id="KW-0975">Bacterial flagellum</keyword>
<comment type="subcellular location">
    <subcellularLocation>
        <location evidence="3">Secreted</location>
    </subcellularLocation>
    <subcellularLocation>
        <location evidence="3">Bacterial flagellum</location>
    </subcellularLocation>
</comment>
<dbReference type="SUPFAM" id="SSF64518">
    <property type="entry name" value="Phase 1 flagellin"/>
    <property type="match status" value="1"/>
</dbReference>
<comment type="function">
    <text evidence="3">Flagellin is the subunit protein which polymerizes to form the filaments of bacterial flagella.</text>
</comment>
<keyword evidence="6" id="KW-0966">Cell projection</keyword>
<dbReference type="AlphaFoldDB" id="A0A2U8VSW4"/>
<dbReference type="GO" id="GO:0005576">
    <property type="term" value="C:extracellular region"/>
    <property type="evidence" value="ECO:0007669"/>
    <property type="project" value="UniProtKB-SubCell"/>
</dbReference>
<dbReference type="InterPro" id="IPR046358">
    <property type="entry name" value="Flagellin_C"/>
</dbReference>
<evidence type="ECO:0000259" key="5">
    <source>
        <dbReference type="Pfam" id="PF00700"/>
    </source>
</evidence>
<proteinExistence type="inferred from homology"/>
<keyword evidence="6" id="KW-0969">Cilium</keyword>
<dbReference type="InterPro" id="IPR001492">
    <property type="entry name" value="Flagellin"/>
</dbReference>
<evidence type="ECO:0000256" key="1">
    <source>
        <dbReference type="ARBA" id="ARBA00005709"/>
    </source>
</evidence>
<dbReference type="Pfam" id="PF00669">
    <property type="entry name" value="Flagellin_N"/>
    <property type="match status" value="1"/>
</dbReference>
<feature type="domain" description="Flagellin N-terminal" evidence="4">
    <location>
        <begin position="4"/>
        <end position="135"/>
    </location>
</feature>
<evidence type="ECO:0000259" key="4">
    <source>
        <dbReference type="Pfam" id="PF00669"/>
    </source>
</evidence>
<keyword evidence="3" id="KW-0964">Secreted</keyword>
<evidence type="ECO:0000313" key="7">
    <source>
        <dbReference type="Proteomes" id="UP000246058"/>
    </source>
</evidence>
<name>A0A2U8VSW4_9HYPH</name>
<dbReference type="GO" id="GO:0009288">
    <property type="term" value="C:bacterial-type flagellum"/>
    <property type="evidence" value="ECO:0007669"/>
    <property type="project" value="UniProtKB-SubCell"/>
</dbReference>
<evidence type="ECO:0000256" key="2">
    <source>
        <dbReference type="ARBA" id="ARBA00023143"/>
    </source>
</evidence>
<accession>A0A2U8VSW4</accession>
<gene>
    <name evidence="6" type="ORF">DK427_12070</name>
</gene>
<dbReference type="EMBL" id="CP029551">
    <property type="protein sequence ID" value="AWN36372.1"/>
    <property type="molecule type" value="Genomic_DNA"/>
</dbReference>
<feature type="domain" description="Flagellin C-terminal" evidence="5">
    <location>
        <begin position="263"/>
        <end position="348"/>
    </location>
</feature>
<dbReference type="RefSeq" id="WP_109951474.1">
    <property type="nucleotide sequence ID" value="NZ_CP029551.1"/>
</dbReference>
<keyword evidence="7" id="KW-1185">Reference proteome</keyword>
<comment type="similarity">
    <text evidence="1 3">Belongs to the bacterial flagellin family.</text>
</comment>
<dbReference type="PANTHER" id="PTHR42792">
    <property type="entry name" value="FLAGELLIN"/>
    <property type="match status" value="1"/>
</dbReference>
<sequence>MTSILTNNSATIALQTLRSINTQLDTTSNRVSTGQRISSAADGAAYWAIASTLKTDNGSLSALKDAMSLDKNSVDAASAGLNKVIDQLKTINNALVSASTTNTDRAKLQNDIKVALDAIKNYSDNTVMNGSNWLSVKSDATGFAYDKDLVSAFSRKDKSVSISTTTLETGSFVLYDAATTSATNTTLTAAFAAVASNASVAPSTGPGVTVAVGSATGAVGGFMDTKYEITMYGGSTATESIADFDIKSLGASDADQSKITGYLKIVDATVQQLLTGASKLGSMSTLLKSQQEFTQQLMDINTSSIGSLVDANIEEESTKLKALQTQQQLGIQSLSIANSSSQNVLALFR</sequence>
<dbReference type="OrthoDB" id="8328560at2"/>
<dbReference type="Pfam" id="PF00700">
    <property type="entry name" value="Flagellin_C"/>
    <property type="match status" value="1"/>
</dbReference>
<evidence type="ECO:0000256" key="3">
    <source>
        <dbReference type="RuleBase" id="RU362073"/>
    </source>
</evidence>
<organism evidence="6 7">
    <name type="scientific">Methylobacterium radiodurans</name>
    <dbReference type="NCBI Taxonomy" id="2202828"/>
    <lineage>
        <taxon>Bacteria</taxon>
        <taxon>Pseudomonadati</taxon>
        <taxon>Pseudomonadota</taxon>
        <taxon>Alphaproteobacteria</taxon>
        <taxon>Hyphomicrobiales</taxon>
        <taxon>Methylobacteriaceae</taxon>
        <taxon>Methylobacterium</taxon>
    </lineage>
</organism>
<dbReference type="Gene3D" id="1.20.1330.10">
    <property type="entry name" value="f41 fragment of flagellin, N-terminal domain"/>
    <property type="match status" value="1"/>
</dbReference>
<dbReference type="GO" id="GO:0005198">
    <property type="term" value="F:structural molecule activity"/>
    <property type="evidence" value="ECO:0007669"/>
    <property type="project" value="UniProtKB-UniRule"/>
</dbReference>
<dbReference type="InterPro" id="IPR001029">
    <property type="entry name" value="Flagellin_N"/>
</dbReference>
<reference evidence="6 7" key="1">
    <citation type="submission" date="2018-05" db="EMBL/GenBank/DDBJ databases">
        <title>Complete Genome Sequence of Methylobacterium sp. 17Sr1-43.</title>
        <authorList>
            <person name="Srinivasan S."/>
        </authorList>
    </citation>
    <scope>NUCLEOTIDE SEQUENCE [LARGE SCALE GENOMIC DNA]</scope>
    <source>
        <strain evidence="6 7">17Sr1-43</strain>
    </source>
</reference>
<dbReference type="Proteomes" id="UP000246058">
    <property type="component" value="Chromosome"/>
</dbReference>